<dbReference type="InterPro" id="IPR032106">
    <property type="entry name" value="2-oxogl_dehyd_N"/>
</dbReference>
<keyword evidence="9" id="KW-0324">Glycolysis</keyword>
<keyword evidence="14" id="KW-1185">Reference proteome</keyword>
<feature type="domain" description="Transketolase-like pyrimidine-binding" evidence="12">
    <location>
        <begin position="621"/>
        <end position="814"/>
    </location>
</feature>
<dbReference type="EC" id="1.2.4.2" evidence="5"/>
<dbReference type="PIRSF" id="PIRSF000157">
    <property type="entry name" value="Oxoglu_dh_E1"/>
    <property type="match status" value="1"/>
</dbReference>
<dbReference type="GO" id="GO:0004591">
    <property type="term" value="F:oxoglutarate dehydrogenase (succinyl-transferring) activity"/>
    <property type="evidence" value="ECO:0007669"/>
    <property type="project" value="UniProtKB-EC"/>
</dbReference>
<evidence type="ECO:0000259" key="12">
    <source>
        <dbReference type="SMART" id="SM00861"/>
    </source>
</evidence>
<feature type="compositionally biased region" description="Basic and acidic residues" evidence="11">
    <location>
        <begin position="79"/>
        <end position="96"/>
    </location>
</feature>
<evidence type="ECO:0000256" key="1">
    <source>
        <dbReference type="ARBA" id="ARBA00001964"/>
    </source>
</evidence>
<feature type="region of interest" description="Disordered" evidence="11">
    <location>
        <begin position="46"/>
        <end position="96"/>
    </location>
</feature>
<dbReference type="InterPro" id="IPR001017">
    <property type="entry name" value="DH_E1"/>
</dbReference>
<dbReference type="Gene3D" id="3.40.50.970">
    <property type="match status" value="1"/>
</dbReference>
<dbReference type="NCBIfam" id="NF006914">
    <property type="entry name" value="PRK09404.1"/>
    <property type="match status" value="1"/>
</dbReference>
<keyword evidence="7" id="KW-0560">Oxidoreductase</keyword>
<evidence type="ECO:0000313" key="14">
    <source>
        <dbReference type="Proteomes" id="UP000217076"/>
    </source>
</evidence>
<dbReference type="PANTHER" id="PTHR23152">
    <property type="entry name" value="2-OXOGLUTARATE DEHYDROGENASE"/>
    <property type="match status" value="1"/>
</dbReference>
<dbReference type="GO" id="GO:0045252">
    <property type="term" value="C:oxoglutarate dehydrogenase complex"/>
    <property type="evidence" value="ECO:0007669"/>
    <property type="project" value="TreeGrafter"/>
</dbReference>
<organism evidence="13 14">
    <name type="scientific">Roseospirillum parvum</name>
    <dbReference type="NCBI Taxonomy" id="83401"/>
    <lineage>
        <taxon>Bacteria</taxon>
        <taxon>Pseudomonadati</taxon>
        <taxon>Pseudomonadota</taxon>
        <taxon>Alphaproteobacteria</taxon>
        <taxon>Rhodospirillales</taxon>
        <taxon>Rhodospirillaceae</taxon>
        <taxon>Roseospirillum</taxon>
    </lineage>
</organism>
<comment type="similarity">
    <text evidence="3">Belongs to the alpha-ketoglutarate dehydrogenase family.</text>
</comment>
<sequence>MDAALDSLLSGPNAIYIAELYERWQADPRSVDDRWAAFFDDLKGEPPGGAELHGPSWRGRDLKVVGGEDPDGPTSRPADSGRRAADGERLSPQEARQRTLDSIRALMMIRAYRVRGHLHAKLDPLGIQHYGEHSELDYRSYGFTEADLDREIFIDHVLGLEQAPLRQIVEVVRDTYCGTIGVEFMHIQYPEQKAWIQQRIEGIRNQTDFTPEGKRAILERLIEAEDFETFLGRKYTGTKRFGLEGGEALLAAVEQILKRGGQLGLSDVVIGMAHRGRLNMLANVMHKPFQAIFSEFEGNTSSPDDVQGSGDVKYHLGTSADRTFDDKTIHLSLVANPSHLEVVDPVVLGKVRAKQMQLVPKAERWRIGDPERRSVLGLLLHGDAAFAGQGIVAECFGFSQTLGYRTGGTIHFIINNQIGFTTSPRHARSGTYASDMAKVIQAPILHVNGDDAEAVVHAARIAIEFRQEFQSDVVIDMVCYRRQGHNESDEPAFTQPIMYKSIANHPTTRHIYARRLIEEGALSEDEVEAMAQSFHDKLEAAFKATASYKPNRGEWLQGMWQGYKAAMGEEEYRQEPTRVDADTLRRVGKVLTTPPEGFDLNRKIVRQLKAKAAMFDSGEGFDWATGEAMALGTLLREGHPVRLSGQDVGRGTFSQRHAVLVDQTTEERFRPLNTLSSDQAVFEVHDSPLSEVSILGFEYGYSLQDPDALVMWEAQFGDFANGAQVIIDQFISAAESKWLRMSGLVLLLPHGYEGQGPEHSSARPERFLQLCAEDNIQVCNISTPANYFHFLRRQVKRNYRKPAILMSPKSLLRHKLCVSTLADFTDADFQRAIPEADPLTKADKVRRVVLCTGKVYYDLLETRRAKELDDVALIRVEQFYPWPKDTLMNLISAYPKAEVVWCQEEPANMGYWTFVDRRLQYLLEEINHPHRQAFYAGRRAAASPATGSFKTHQAEQAKLVGDALTTPLDKIPQPFHRVTELARIGH</sequence>
<evidence type="ECO:0000256" key="4">
    <source>
        <dbReference type="ARBA" id="ARBA00011301"/>
    </source>
</evidence>
<reference evidence="14" key="1">
    <citation type="submission" date="2016-10" db="EMBL/GenBank/DDBJ databases">
        <authorList>
            <person name="Varghese N."/>
            <person name="Submissions S."/>
        </authorList>
    </citation>
    <scope>NUCLEOTIDE SEQUENCE [LARGE SCALE GENOMIC DNA]</scope>
    <source>
        <strain evidence="14">930I</strain>
    </source>
</reference>
<dbReference type="Pfam" id="PF16870">
    <property type="entry name" value="OxoGdeHyase_C"/>
    <property type="match status" value="1"/>
</dbReference>
<dbReference type="CDD" id="cd02016">
    <property type="entry name" value="TPP_E1_OGDC_like"/>
    <property type="match status" value="1"/>
</dbReference>
<comment type="subunit">
    <text evidence="4">Homodimer. Part of the 2-oxoglutarate dehydrogenase (OGDH) complex composed of E1 (2-oxoglutarate dehydrogenase), E2 (dihydrolipoamide succinyltransferase) and E3 (dihydrolipoamide dehydrogenase); the complex contains multiple copies of the three enzymatic components (E1, E2 and E3).</text>
</comment>
<dbReference type="InterPro" id="IPR029061">
    <property type="entry name" value="THDP-binding"/>
</dbReference>
<dbReference type="GO" id="GO:0006096">
    <property type="term" value="P:glycolytic process"/>
    <property type="evidence" value="ECO:0007669"/>
    <property type="project" value="UniProtKB-KW"/>
</dbReference>
<dbReference type="Pfam" id="PF16078">
    <property type="entry name" value="2-oxogl_dehyd_N"/>
    <property type="match status" value="1"/>
</dbReference>
<gene>
    <name evidence="13" type="ORF">SAMN05421742_105112</name>
</gene>
<dbReference type="NCBIfam" id="NF008907">
    <property type="entry name" value="PRK12270.1"/>
    <property type="match status" value="1"/>
</dbReference>
<keyword evidence="8" id="KW-0786">Thiamine pyrophosphate</keyword>
<evidence type="ECO:0000313" key="13">
    <source>
        <dbReference type="EMBL" id="SDH24553.1"/>
    </source>
</evidence>
<dbReference type="GO" id="GO:0030976">
    <property type="term" value="F:thiamine pyrophosphate binding"/>
    <property type="evidence" value="ECO:0007669"/>
    <property type="project" value="InterPro"/>
</dbReference>
<name>A0A1G8AUQ9_9PROT</name>
<evidence type="ECO:0000256" key="10">
    <source>
        <dbReference type="ARBA" id="ARBA00030680"/>
    </source>
</evidence>
<dbReference type="OrthoDB" id="9759785at2"/>
<dbReference type="InterPro" id="IPR011603">
    <property type="entry name" value="2oxoglutarate_DH_E1"/>
</dbReference>
<dbReference type="InterPro" id="IPR042179">
    <property type="entry name" value="KGD_C_sf"/>
</dbReference>
<dbReference type="GO" id="GO:0005829">
    <property type="term" value="C:cytosol"/>
    <property type="evidence" value="ECO:0007669"/>
    <property type="project" value="TreeGrafter"/>
</dbReference>
<dbReference type="Pfam" id="PF00676">
    <property type="entry name" value="E1_dh"/>
    <property type="match status" value="1"/>
</dbReference>
<dbReference type="NCBIfam" id="TIGR00239">
    <property type="entry name" value="2oxo_dh_E1"/>
    <property type="match status" value="1"/>
</dbReference>
<dbReference type="Gene3D" id="1.10.287.1150">
    <property type="entry name" value="TPP helical domain"/>
    <property type="match status" value="1"/>
</dbReference>
<dbReference type="Gene3D" id="3.40.50.12470">
    <property type="match status" value="1"/>
</dbReference>
<dbReference type="STRING" id="83401.SAMN05421742_105112"/>
<dbReference type="FunFam" id="3.40.50.12470:FF:000003">
    <property type="entry name" value="2-oxoglutarate dehydrogenase E1 component"/>
    <property type="match status" value="1"/>
</dbReference>
<dbReference type="Gene3D" id="3.40.50.11610">
    <property type="entry name" value="Multifunctional 2-oxoglutarate metabolism enzyme, C-terminal domain"/>
    <property type="match status" value="1"/>
</dbReference>
<evidence type="ECO:0000256" key="11">
    <source>
        <dbReference type="SAM" id="MobiDB-lite"/>
    </source>
</evidence>
<evidence type="ECO:0000256" key="7">
    <source>
        <dbReference type="ARBA" id="ARBA00023002"/>
    </source>
</evidence>
<evidence type="ECO:0000256" key="3">
    <source>
        <dbReference type="ARBA" id="ARBA00006936"/>
    </source>
</evidence>
<proteinExistence type="inferred from homology"/>
<evidence type="ECO:0000256" key="2">
    <source>
        <dbReference type="ARBA" id="ARBA00003906"/>
    </source>
</evidence>
<dbReference type="EMBL" id="FNCV01000005">
    <property type="protein sequence ID" value="SDH24553.1"/>
    <property type="molecule type" value="Genomic_DNA"/>
</dbReference>
<comment type="function">
    <text evidence="2">E1 component of the 2-oxoglutarate dehydrogenase (OGDH) complex which catalyzes the decarboxylation of 2-oxoglutarate, the first step in the conversion of 2-oxoglutarate to succinyl-CoA and CO(2).</text>
</comment>
<evidence type="ECO:0000256" key="8">
    <source>
        <dbReference type="ARBA" id="ARBA00023052"/>
    </source>
</evidence>
<dbReference type="InterPro" id="IPR031717">
    <property type="entry name" value="ODO-1/KGD_C"/>
</dbReference>
<dbReference type="Proteomes" id="UP000217076">
    <property type="component" value="Unassembled WGS sequence"/>
</dbReference>
<dbReference type="InterPro" id="IPR005475">
    <property type="entry name" value="Transketolase-like_Pyr-bd"/>
</dbReference>
<dbReference type="AlphaFoldDB" id="A0A1G8AUQ9"/>
<protein>
    <recommendedName>
        <fullName evidence="6">2-oxoglutarate dehydrogenase E1 component</fullName>
        <ecNumber evidence="5">1.2.4.2</ecNumber>
    </recommendedName>
    <alternativeName>
        <fullName evidence="10">Alpha-ketoglutarate dehydrogenase</fullName>
    </alternativeName>
</protein>
<dbReference type="GO" id="GO:0006099">
    <property type="term" value="P:tricarboxylic acid cycle"/>
    <property type="evidence" value="ECO:0007669"/>
    <property type="project" value="TreeGrafter"/>
</dbReference>
<comment type="cofactor">
    <cofactor evidence="1">
        <name>thiamine diphosphate</name>
        <dbReference type="ChEBI" id="CHEBI:58937"/>
    </cofactor>
</comment>
<dbReference type="PANTHER" id="PTHR23152:SF4">
    <property type="entry name" value="2-OXOADIPATE DEHYDROGENASE COMPLEX COMPONENT E1"/>
    <property type="match status" value="1"/>
</dbReference>
<accession>A0A1G8AUQ9</accession>
<evidence type="ECO:0000256" key="9">
    <source>
        <dbReference type="ARBA" id="ARBA00023152"/>
    </source>
</evidence>
<evidence type="ECO:0000256" key="5">
    <source>
        <dbReference type="ARBA" id="ARBA00012280"/>
    </source>
</evidence>
<dbReference type="SUPFAM" id="SSF52518">
    <property type="entry name" value="Thiamin diphosphate-binding fold (THDP-binding)"/>
    <property type="match status" value="2"/>
</dbReference>
<dbReference type="RefSeq" id="WP_092618677.1">
    <property type="nucleotide sequence ID" value="NZ_FNCV01000005.1"/>
</dbReference>
<dbReference type="SMART" id="SM00861">
    <property type="entry name" value="Transket_pyr"/>
    <property type="match status" value="1"/>
</dbReference>
<dbReference type="Pfam" id="PF02779">
    <property type="entry name" value="Transket_pyr"/>
    <property type="match status" value="1"/>
</dbReference>
<evidence type="ECO:0000256" key="6">
    <source>
        <dbReference type="ARBA" id="ARBA00013321"/>
    </source>
</evidence>